<dbReference type="GO" id="GO:0046872">
    <property type="term" value="F:metal ion binding"/>
    <property type="evidence" value="ECO:0007669"/>
    <property type="project" value="UniProtKB-KW"/>
</dbReference>
<dbReference type="InterPro" id="IPR014001">
    <property type="entry name" value="Helicase_ATP-bd"/>
</dbReference>
<dbReference type="PANTHER" id="PTHR30580">
    <property type="entry name" value="PRIMOSOMAL PROTEIN N"/>
    <property type="match status" value="1"/>
</dbReference>
<evidence type="ECO:0000256" key="7">
    <source>
        <dbReference type="ARBA" id="ARBA00023125"/>
    </source>
</evidence>
<dbReference type="PROSITE" id="PS51192">
    <property type="entry name" value="HELICASE_ATP_BIND_1"/>
    <property type="match status" value="1"/>
</dbReference>
<sequence length="275" mass="32399">EFKIFLYQPLNQQNKVDFYLELIRYALKTNKRVLLLAPEVLSVDILTKRLEKFYPQQIAVLHSRLKQKEKYLNLKLVQEKTARIVIGTRSAVFSPIKDLGLIIVDEEQSEFFKQPDTPKFNAKKVALFRAEISNCPVVLSTLTPSVESYYYAKRRKYTLVQQKAKNPEVNKVVNIIDLKNEKDALRRKNLLSFFLKDKIEESLKQNRKVVLFLNRRGFSTFISCRKCGYIARCKRCQVSLTYHFEKKKLLCHHCNYETEPSHICPQCKSSYMKYP</sequence>
<evidence type="ECO:0000256" key="1">
    <source>
        <dbReference type="ARBA" id="ARBA00022515"/>
    </source>
</evidence>
<dbReference type="NCBIfam" id="TIGR00595">
    <property type="entry name" value="priA"/>
    <property type="match status" value="1"/>
</dbReference>
<gene>
    <name evidence="9" type="ORF">S01H1_30972</name>
</gene>
<reference evidence="9" key="1">
    <citation type="journal article" date="2014" name="Front. Microbiol.">
        <title>High frequency of phylogenetically diverse reductive dehalogenase-homologous genes in deep subseafloor sedimentary metagenomes.</title>
        <authorList>
            <person name="Kawai M."/>
            <person name="Futagami T."/>
            <person name="Toyoda A."/>
            <person name="Takaki Y."/>
            <person name="Nishi S."/>
            <person name="Hori S."/>
            <person name="Arai W."/>
            <person name="Tsubouchi T."/>
            <person name="Morono Y."/>
            <person name="Uchiyama I."/>
            <person name="Ito T."/>
            <person name="Fujiyama A."/>
            <person name="Inagaki F."/>
            <person name="Takami H."/>
        </authorList>
    </citation>
    <scope>NUCLEOTIDE SEQUENCE</scope>
    <source>
        <strain evidence="9">Expedition CK06-06</strain>
    </source>
</reference>
<keyword evidence="4" id="KW-0547">Nucleotide-binding</keyword>
<dbReference type="GO" id="GO:0006269">
    <property type="term" value="P:DNA replication, synthesis of primer"/>
    <property type="evidence" value="ECO:0007669"/>
    <property type="project" value="UniProtKB-KW"/>
</dbReference>
<dbReference type="GO" id="GO:0006302">
    <property type="term" value="P:double-strand break repair"/>
    <property type="evidence" value="ECO:0007669"/>
    <property type="project" value="InterPro"/>
</dbReference>
<dbReference type="Pfam" id="PF18319">
    <property type="entry name" value="Zn_ribbon_PriA"/>
    <property type="match status" value="1"/>
</dbReference>
<keyword evidence="1" id="KW-0639">Primosome</keyword>
<evidence type="ECO:0000313" key="9">
    <source>
        <dbReference type="EMBL" id="GAF87295.1"/>
    </source>
</evidence>
<evidence type="ECO:0000256" key="5">
    <source>
        <dbReference type="ARBA" id="ARBA00022833"/>
    </source>
</evidence>
<dbReference type="PANTHER" id="PTHR30580:SF0">
    <property type="entry name" value="PRIMOSOMAL PROTEIN N"/>
    <property type="match status" value="1"/>
</dbReference>
<dbReference type="GO" id="GO:1990077">
    <property type="term" value="C:primosome complex"/>
    <property type="evidence" value="ECO:0007669"/>
    <property type="project" value="UniProtKB-KW"/>
</dbReference>
<feature type="domain" description="Helicase ATP-binding" evidence="8">
    <location>
        <begin position="1"/>
        <end position="162"/>
    </location>
</feature>
<dbReference type="GO" id="GO:0006270">
    <property type="term" value="P:DNA replication initiation"/>
    <property type="evidence" value="ECO:0007669"/>
    <property type="project" value="TreeGrafter"/>
</dbReference>
<dbReference type="GO" id="GO:0043138">
    <property type="term" value="F:3'-5' DNA helicase activity"/>
    <property type="evidence" value="ECO:0007669"/>
    <property type="project" value="TreeGrafter"/>
</dbReference>
<dbReference type="InterPro" id="IPR040498">
    <property type="entry name" value="PriA_CRR"/>
</dbReference>
<evidence type="ECO:0000256" key="6">
    <source>
        <dbReference type="ARBA" id="ARBA00022840"/>
    </source>
</evidence>
<name>X0UFJ9_9ZZZZ</name>
<proteinExistence type="predicted"/>
<keyword evidence="2" id="KW-0235">DNA replication</keyword>
<dbReference type="Gene3D" id="3.40.50.300">
    <property type="entry name" value="P-loop containing nucleotide triphosphate hydrolases"/>
    <property type="match status" value="1"/>
</dbReference>
<dbReference type="InterPro" id="IPR027417">
    <property type="entry name" value="P-loop_NTPase"/>
</dbReference>
<feature type="non-terminal residue" evidence="9">
    <location>
        <position position="275"/>
    </location>
</feature>
<dbReference type="GO" id="GO:0006310">
    <property type="term" value="P:DNA recombination"/>
    <property type="evidence" value="ECO:0007669"/>
    <property type="project" value="InterPro"/>
</dbReference>
<dbReference type="GO" id="GO:0003677">
    <property type="term" value="F:DNA binding"/>
    <property type="evidence" value="ECO:0007669"/>
    <property type="project" value="UniProtKB-KW"/>
</dbReference>
<dbReference type="EMBL" id="BARS01019091">
    <property type="protein sequence ID" value="GAF87295.1"/>
    <property type="molecule type" value="Genomic_DNA"/>
</dbReference>
<dbReference type="GO" id="GO:0005524">
    <property type="term" value="F:ATP binding"/>
    <property type="evidence" value="ECO:0007669"/>
    <property type="project" value="UniProtKB-KW"/>
</dbReference>
<evidence type="ECO:0000259" key="8">
    <source>
        <dbReference type="PROSITE" id="PS51192"/>
    </source>
</evidence>
<organism evidence="9">
    <name type="scientific">marine sediment metagenome</name>
    <dbReference type="NCBI Taxonomy" id="412755"/>
    <lineage>
        <taxon>unclassified sequences</taxon>
        <taxon>metagenomes</taxon>
        <taxon>ecological metagenomes</taxon>
    </lineage>
</organism>
<keyword evidence="7" id="KW-0238">DNA-binding</keyword>
<evidence type="ECO:0000256" key="2">
    <source>
        <dbReference type="ARBA" id="ARBA00022705"/>
    </source>
</evidence>
<evidence type="ECO:0000256" key="4">
    <source>
        <dbReference type="ARBA" id="ARBA00022741"/>
    </source>
</evidence>
<dbReference type="AlphaFoldDB" id="X0UFJ9"/>
<dbReference type="InterPro" id="IPR005259">
    <property type="entry name" value="PriA"/>
</dbReference>
<protein>
    <recommendedName>
        <fullName evidence="8">Helicase ATP-binding domain-containing protein</fullName>
    </recommendedName>
</protein>
<dbReference type="SUPFAM" id="SSF52540">
    <property type="entry name" value="P-loop containing nucleoside triphosphate hydrolases"/>
    <property type="match status" value="1"/>
</dbReference>
<keyword evidence="5" id="KW-0862">Zinc</keyword>
<keyword evidence="3" id="KW-0479">Metal-binding</keyword>
<comment type="caution">
    <text evidence="9">The sequence shown here is derived from an EMBL/GenBank/DDBJ whole genome shotgun (WGS) entry which is preliminary data.</text>
</comment>
<evidence type="ECO:0000256" key="3">
    <source>
        <dbReference type="ARBA" id="ARBA00022723"/>
    </source>
</evidence>
<accession>X0UFJ9</accession>
<feature type="non-terminal residue" evidence="9">
    <location>
        <position position="1"/>
    </location>
</feature>
<keyword evidence="6" id="KW-0067">ATP-binding</keyword>